<reference evidence="6 7" key="1">
    <citation type="journal article" date="2016" name="Syst. Appl. Microbiol.">
        <title>Pararhizobium polonicum sp. nov. isolated from tumors on stone fruit rootstocks.</title>
        <authorList>
            <person name="Pulawska J."/>
            <person name="Kuzmanovic N."/>
            <person name="Willems A."/>
            <person name="Pothier J.F."/>
        </authorList>
    </citation>
    <scope>NUCLEOTIDE SEQUENCE [LARGE SCALE GENOMIC DNA]</scope>
    <source>
        <strain evidence="6 7">F5.1</strain>
    </source>
</reference>
<dbReference type="Pfam" id="PF01124">
    <property type="entry name" value="MAPEG"/>
    <property type="match status" value="1"/>
</dbReference>
<accession>A0A1C7NYU7</accession>
<evidence type="ECO:0000256" key="5">
    <source>
        <dbReference type="SAM" id="Phobius"/>
    </source>
</evidence>
<dbReference type="SUPFAM" id="SSF161084">
    <property type="entry name" value="MAPEG domain-like"/>
    <property type="match status" value="1"/>
</dbReference>
<name>A0A1C7NYU7_9HYPH</name>
<comment type="subcellular location">
    <subcellularLocation>
        <location evidence="1">Membrane</location>
    </subcellularLocation>
</comment>
<dbReference type="Proteomes" id="UP000093111">
    <property type="component" value="Unassembled WGS sequence"/>
</dbReference>
<dbReference type="AlphaFoldDB" id="A0A1C7NYU7"/>
<evidence type="ECO:0000256" key="3">
    <source>
        <dbReference type="ARBA" id="ARBA00022989"/>
    </source>
</evidence>
<evidence type="ECO:0000313" key="6">
    <source>
        <dbReference type="EMBL" id="OBZ92694.1"/>
    </source>
</evidence>
<feature type="transmembrane region" description="Helical" evidence="5">
    <location>
        <begin position="118"/>
        <end position="138"/>
    </location>
</feature>
<dbReference type="OrthoDB" id="5516290at2"/>
<evidence type="ECO:0000256" key="4">
    <source>
        <dbReference type="ARBA" id="ARBA00023136"/>
    </source>
</evidence>
<feature type="transmembrane region" description="Helical" evidence="5">
    <location>
        <begin position="6"/>
        <end position="25"/>
    </location>
</feature>
<keyword evidence="2 5" id="KW-0812">Transmembrane</keyword>
<proteinExistence type="predicted"/>
<dbReference type="InterPro" id="IPR023352">
    <property type="entry name" value="MAPEG-like_dom_sf"/>
</dbReference>
<gene>
    <name evidence="6" type="ORF">ADU59_25235</name>
</gene>
<organism evidence="6 7">
    <name type="scientific">Pararhizobium polonicum</name>
    <dbReference type="NCBI Taxonomy" id="1612624"/>
    <lineage>
        <taxon>Bacteria</taxon>
        <taxon>Pseudomonadati</taxon>
        <taxon>Pseudomonadota</taxon>
        <taxon>Alphaproteobacteria</taxon>
        <taxon>Hyphomicrobiales</taxon>
        <taxon>Rhizobiaceae</taxon>
        <taxon>Rhizobium/Agrobacterium group</taxon>
        <taxon>Pararhizobium</taxon>
    </lineage>
</organism>
<comment type="caution">
    <text evidence="6">The sequence shown here is derived from an EMBL/GenBank/DDBJ whole genome shotgun (WGS) entry which is preliminary data.</text>
</comment>
<dbReference type="RefSeq" id="WP_068957822.1">
    <property type="nucleotide sequence ID" value="NZ_LGLV01000018.1"/>
</dbReference>
<keyword evidence="7" id="KW-1185">Reference proteome</keyword>
<dbReference type="Gene3D" id="1.20.120.550">
    <property type="entry name" value="Membrane associated eicosanoid/glutathione metabolism-like domain"/>
    <property type="match status" value="1"/>
</dbReference>
<evidence type="ECO:0000313" key="7">
    <source>
        <dbReference type="Proteomes" id="UP000093111"/>
    </source>
</evidence>
<dbReference type="EMBL" id="LGLV01000018">
    <property type="protein sequence ID" value="OBZ92694.1"/>
    <property type="molecule type" value="Genomic_DNA"/>
</dbReference>
<dbReference type="STRING" id="1612624.ADU59_25235"/>
<keyword evidence="4 5" id="KW-0472">Membrane</keyword>
<keyword evidence="3 5" id="KW-1133">Transmembrane helix</keyword>
<dbReference type="InterPro" id="IPR001129">
    <property type="entry name" value="Membr-assoc_MAPEG"/>
</dbReference>
<dbReference type="PATRIC" id="fig|1612624.7.peg.2753"/>
<dbReference type="GO" id="GO:0016020">
    <property type="term" value="C:membrane"/>
    <property type="evidence" value="ECO:0007669"/>
    <property type="project" value="UniProtKB-SubCell"/>
</dbReference>
<sequence length="139" mass="15630">MSTSTAIFWPVIAQVALIHAVYILMLKRRSRAVRAGLAKLQDYCIPAIEPEPSATVAHSLINQFELPVLFFFVCILFYLTAGVNHAVLAVAWLFVLSRFAHAYVHVTSNRLKFRQRLFVSGFVLNVMLWVLFAVHIAAG</sequence>
<evidence type="ECO:0000256" key="1">
    <source>
        <dbReference type="ARBA" id="ARBA00004370"/>
    </source>
</evidence>
<protein>
    <submittedName>
        <fullName evidence="6">Membrane protein</fullName>
    </submittedName>
</protein>
<evidence type="ECO:0000256" key="2">
    <source>
        <dbReference type="ARBA" id="ARBA00022692"/>
    </source>
</evidence>